<reference evidence="3" key="1">
    <citation type="submission" date="2016-10" db="EMBL/GenBank/DDBJ databases">
        <title>Pseudomonas frederiksbergensis ERGS4:02 complete genome.</title>
        <authorList>
            <person name="Kumar R."/>
            <person name="Acharya V."/>
            <person name="Singh D."/>
        </authorList>
    </citation>
    <scope>NUCLEOTIDE SEQUENCE [LARGE SCALE GENOMIC DNA]</scope>
    <source>
        <strain evidence="3">ERGS4:02</strain>
    </source>
</reference>
<evidence type="ECO:0000313" key="2">
    <source>
        <dbReference type="EMBL" id="APC14932.1"/>
    </source>
</evidence>
<proteinExistence type="predicted"/>
<dbReference type="EMBL" id="CP017886">
    <property type="protein sequence ID" value="APC14932.1"/>
    <property type="molecule type" value="Genomic_DNA"/>
</dbReference>
<dbReference type="RefSeq" id="WP_071550906.1">
    <property type="nucleotide sequence ID" value="NZ_CP017886.1"/>
</dbReference>
<evidence type="ECO:0000313" key="3">
    <source>
        <dbReference type="Proteomes" id="UP000182567"/>
    </source>
</evidence>
<name>A0A1J0EGJ8_9PSED</name>
<protein>
    <submittedName>
        <fullName evidence="2">Uncharacterized protein</fullName>
    </submittedName>
</protein>
<dbReference type="AlphaFoldDB" id="A0A1J0EGJ8"/>
<dbReference type="OrthoDB" id="6999993at2"/>
<sequence length="79" mass="8520">MAKPQEDPMALDQAITTSPLPAPGGSTATFRDTVYTSRTLILSDDRELAVAKGIVSVSTTDAMALKFFKDNAEFEPLKE</sequence>
<dbReference type="GeneID" id="46907385"/>
<gene>
    <name evidence="2" type="ORF">BLL42_04075</name>
</gene>
<feature type="region of interest" description="Disordered" evidence="1">
    <location>
        <begin position="1"/>
        <end position="29"/>
    </location>
</feature>
<evidence type="ECO:0000256" key="1">
    <source>
        <dbReference type="SAM" id="MobiDB-lite"/>
    </source>
</evidence>
<dbReference type="Proteomes" id="UP000182567">
    <property type="component" value="Chromosome"/>
</dbReference>
<accession>A0A1J0EGJ8</accession>
<organism evidence="2 3">
    <name type="scientific">Pseudomonas frederiksbergensis</name>
    <dbReference type="NCBI Taxonomy" id="104087"/>
    <lineage>
        <taxon>Bacteria</taxon>
        <taxon>Pseudomonadati</taxon>
        <taxon>Pseudomonadota</taxon>
        <taxon>Gammaproteobacteria</taxon>
        <taxon>Pseudomonadales</taxon>
        <taxon>Pseudomonadaceae</taxon>
        <taxon>Pseudomonas</taxon>
    </lineage>
</organism>